<evidence type="ECO:0000256" key="2">
    <source>
        <dbReference type="ARBA" id="ARBA00005811"/>
    </source>
</evidence>
<gene>
    <name evidence="8" type="ORF">ACFQXB_11460</name>
</gene>
<comment type="subcellular location">
    <subcellularLocation>
        <location evidence="1">Cell membrane</location>
        <topology evidence="1">Single-pass membrane protein</topology>
    </subcellularLocation>
    <subcellularLocation>
        <location evidence="7">Cell membrane</location>
        <topology evidence="7">Single-pass type II membrane protein</topology>
    </subcellularLocation>
</comment>
<sequence>MNFQDPPRRAPSENMLPMINVVFLLLIFFLISAQLAPPEPFPVDPPLAEAEEGAEAELTLFLAADGELGFRDITGEAALEALAAARVEFCALRMDDGGPDCAEERPPLVLRADAQAPAARLAALMPELGALGFSQVHLVTALP</sequence>
<keyword evidence="5" id="KW-1133">Transmembrane helix</keyword>
<keyword evidence="7" id="KW-0653">Protein transport</keyword>
<evidence type="ECO:0000313" key="9">
    <source>
        <dbReference type="Proteomes" id="UP001596516"/>
    </source>
</evidence>
<dbReference type="InterPro" id="IPR003400">
    <property type="entry name" value="ExbD"/>
</dbReference>
<evidence type="ECO:0000256" key="7">
    <source>
        <dbReference type="RuleBase" id="RU003879"/>
    </source>
</evidence>
<protein>
    <submittedName>
        <fullName evidence="8">ExbD/TolR family protein</fullName>
    </submittedName>
</protein>
<evidence type="ECO:0000256" key="3">
    <source>
        <dbReference type="ARBA" id="ARBA00022475"/>
    </source>
</evidence>
<dbReference type="Pfam" id="PF02472">
    <property type="entry name" value="ExbD"/>
    <property type="match status" value="1"/>
</dbReference>
<dbReference type="EMBL" id="JBHTFQ010000005">
    <property type="protein sequence ID" value="MFC7704812.1"/>
    <property type="molecule type" value="Genomic_DNA"/>
</dbReference>
<keyword evidence="4 7" id="KW-0812">Transmembrane</keyword>
<comment type="similarity">
    <text evidence="2 7">Belongs to the ExbD/TolR family.</text>
</comment>
<reference evidence="9" key="1">
    <citation type="journal article" date="2019" name="Int. J. Syst. Evol. Microbiol.">
        <title>The Global Catalogue of Microorganisms (GCM) 10K type strain sequencing project: providing services to taxonomists for standard genome sequencing and annotation.</title>
        <authorList>
            <consortium name="The Broad Institute Genomics Platform"/>
            <consortium name="The Broad Institute Genome Sequencing Center for Infectious Disease"/>
            <person name="Wu L."/>
            <person name="Ma J."/>
        </authorList>
    </citation>
    <scope>NUCLEOTIDE SEQUENCE [LARGE SCALE GENOMIC DNA]</scope>
    <source>
        <strain evidence="9">CGMCC 1.12750</strain>
    </source>
</reference>
<evidence type="ECO:0000256" key="5">
    <source>
        <dbReference type="ARBA" id="ARBA00022989"/>
    </source>
</evidence>
<name>A0ABW2UNJ1_9RHOB</name>
<dbReference type="RefSeq" id="WP_377403534.1">
    <property type="nucleotide sequence ID" value="NZ_JBHTFQ010000005.1"/>
</dbReference>
<keyword evidence="3" id="KW-1003">Cell membrane</keyword>
<proteinExistence type="inferred from homology"/>
<comment type="caution">
    <text evidence="8">The sequence shown here is derived from an EMBL/GenBank/DDBJ whole genome shotgun (WGS) entry which is preliminary data.</text>
</comment>
<evidence type="ECO:0000256" key="1">
    <source>
        <dbReference type="ARBA" id="ARBA00004162"/>
    </source>
</evidence>
<evidence type="ECO:0000313" key="8">
    <source>
        <dbReference type="EMBL" id="MFC7704812.1"/>
    </source>
</evidence>
<evidence type="ECO:0000256" key="6">
    <source>
        <dbReference type="ARBA" id="ARBA00023136"/>
    </source>
</evidence>
<organism evidence="8 9">
    <name type="scientific">Plastorhodobacter daqingensis</name>
    <dbReference type="NCBI Taxonomy" id="1387281"/>
    <lineage>
        <taxon>Bacteria</taxon>
        <taxon>Pseudomonadati</taxon>
        <taxon>Pseudomonadota</taxon>
        <taxon>Alphaproteobacteria</taxon>
        <taxon>Rhodobacterales</taxon>
        <taxon>Paracoccaceae</taxon>
        <taxon>Plastorhodobacter</taxon>
    </lineage>
</organism>
<keyword evidence="6" id="KW-0472">Membrane</keyword>
<keyword evidence="9" id="KW-1185">Reference proteome</keyword>
<dbReference type="Proteomes" id="UP001596516">
    <property type="component" value="Unassembled WGS sequence"/>
</dbReference>
<dbReference type="PANTHER" id="PTHR30558">
    <property type="entry name" value="EXBD MEMBRANE COMPONENT OF PMF-DRIVEN MACROMOLECULE IMPORT SYSTEM"/>
    <property type="match status" value="1"/>
</dbReference>
<keyword evidence="7" id="KW-0813">Transport</keyword>
<evidence type="ECO:0000256" key="4">
    <source>
        <dbReference type="ARBA" id="ARBA00022692"/>
    </source>
</evidence>
<accession>A0ABW2UNJ1</accession>